<dbReference type="Gramene" id="OIV94307">
    <property type="protein sequence ID" value="OIV94307"/>
    <property type="gene ID" value="TanjilG_19313"/>
</dbReference>
<evidence type="ECO:0008006" key="3">
    <source>
        <dbReference type="Google" id="ProtNLM"/>
    </source>
</evidence>
<evidence type="ECO:0000313" key="2">
    <source>
        <dbReference type="Proteomes" id="UP000188354"/>
    </source>
</evidence>
<dbReference type="Proteomes" id="UP000188354">
    <property type="component" value="Chromosome LG17"/>
</dbReference>
<proteinExistence type="predicted"/>
<protein>
    <recommendedName>
        <fullName evidence="3">Transposase Helix-turn-helix domain-containing protein</fullName>
    </recommendedName>
</protein>
<dbReference type="STRING" id="3871.A0A1J7G1I3"/>
<gene>
    <name evidence="1" type="ORF">TanjilG_19313</name>
</gene>
<name>A0A1J7G1I3_LUPAN</name>
<accession>A0A1J7G1I3</accession>
<evidence type="ECO:0000313" key="1">
    <source>
        <dbReference type="EMBL" id="OIV94307.1"/>
    </source>
</evidence>
<dbReference type="AlphaFoldDB" id="A0A1J7G1I3"/>
<keyword evidence="2" id="KW-1185">Reference proteome</keyword>
<dbReference type="EMBL" id="CM007377">
    <property type="protein sequence ID" value="OIV94307.1"/>
    <property type="molecule type" value="Genomic_DNA"/>
</dbReference>
<sequence>MTSSTFEWLSRLLELLLDCRDPENLFPLNLSARTRLGIGLFRLNNGSDYPELSTRFGVPVSAAKFCVKQLCRVLYYQVLQERYKDESCRFENDFVRGNALVTRSTLATMAKKNS</sequence>
<organism evidence="1 2">
    <name type="scientific">Lupinus angustifolius</name>
    <name type="common">Narrow-leaved blue lupine</name>
    <dbReference type="NCBI Taxonomy" id="3871"/>
    <lineage>
        <taxon>Eukaryota</taxon>
        <taxon>Viridiplantae</taxon>
        <taxon>Streptophyta</taxon>
        <taxon>Embryophyta</taxon>
        <taxon>Tracheophyta</taxon>
        <taxon>Spermatophyta</taxon>
        <taxon>Magnoliopsida</taxon>
        <taxon>eudicotyledons</taxon>
        <taxon>Gunneridae</taxon>
        <taxon>Pentapetalae</taxon>
        <taxon>rosids</taxon>
        <taxon>fabids</taxon>
        <taxon>Fabales</taxon>
        <taxon>Fabaceae</taxon>
        <taxon>Papilionoideae</taxon>
        <taxon>50 kb inversion clade</taxon>
        <taxon>genistoids sensu lato</taxon>
        <taxon>core genistoids</taxon>
        <taxon>Genisteae</taxon>
        <taxon>Lupinus</taxon>
    </lineage>
</organism>
<reference evidence="1 2" key="1">
    <citation type="journal article" date="2017" name="Plant Biotechnol. J.">
        <title>A comprehensive draft genome sequence for lupin (Lupinus angustifolius), an emerging health food: insights into plant-microbe interactions and legume evolution.</title>
        <authorList>
            <person name="Hane J.K."/>
            <person name="Ming Y."/>
            <person name="Kamphuis L.G."/>
            <person name="Nelson M.N."/>
            <person name="Garg G."/>
            <person name="Atkins C.A."/>
            <person name="Bayer P.E."/>
            <person name="Bravo A."/>
            <person name="Bringans S."/>
            <person name="Cannon S."/>
            <person name="Edwards D."/>
            <person name="Foley R."/>
            <person name="Gao L.L."/>
            <person name="Harrison M.J."/>
            <person name="Huang W."/>
            <person name="Hurgobin B."/>
            <person name="Li S."/>
            <person name="Liu C.W."/>
            <person name="McGrath A."/>
            <person name="Morahan G."/>
            <person name="Murray J."/>
            <person name="Weller J."/>
            <person name="Jian J."/>
            <person name="Singh K.B."/>
        </authorList>
    </citation>
    <scope>NUCLEOTIDE SEQUENCE [LARGE SCALE GENOMIC DNA]</scope>
    <source>
        <strain evidence="2">cv. Tanjil</strain>
        <tissue evidence="1">Whole plant</tissue>
    </source>
</reference>